<reference evidence="3 4" key="1">
    <citation type="submission" date="2019-11" db="EMBL/GenBank/DDBJ databases">
        <title>Genome sequences of 17 halophilic strains isolated from different environments.</title>
        <authorList>
            <person name="Furrow R.E."/>
        </authorList>
    </citation>
    <scope>NUCLEOTIDE SEQUENCE [LARGE SCALE GENOMIC DNA]</scope>
    <source>
        <strain evidence="3 4">22511_23_Filter</strain>
    </source>
</reference>
<sequence length="481" mass="53887">MGKNTAKWKWLIIGAVLIIFAGGTYIYTGSQDSTKLVHEADSSLLRKAKPVDMEDVPGSWKEIESEERLHEYFEERIPGLALARKEGLTTTPDASASLPGRDGRARIYEVWHGERFIHFLYRIDLSALLSDTEGTDGIGNVPLLQSIHMKATEDQSAQTLDLRQAGSGNREAVIYENRLYGAISTPPVGDPWDLSDFETKVEEVNRTVPTSLTFQINGEDYETEAVPVSYVYNEEANTLKTFTTTETYEKGGLVIKPEEVQIRASYGKMNIHIEDEHDAFNHTMQAYLKKDTGERIPVFLGYDQKENEHTYEGRFQPLGEIPDELSLVVEDVHLKEDASYSFTVDIDSVDLNESTSKRISEKIGEARQTDIYLDSVETTSDQRMSLELSYSPHDYHQSEKLVGESFHPLPASGKGQEEPPSFVSVQGDDGREVQADYAGTDGMATISFPTHNIQEASTLTVTVNQMVYAKEVDTTFDLKPQ</sequence>
<feature type="transmembrane region" description="Helical" evidence="2">
    <location>
        <begin position="7"/>
        <end position="27"/>
    </location>
</feature>
<proteinExistence type="predicted"/>
<keyword evidence="2" id="KW-0472">Membrane</keyword>
<organism evidence="3 4">
    <name type="scientific">Halobacillus litoralis</name>
    <dbReference type="NCBI Taxonomy" id="45668"/>
    <lineage>
        <taxon>Bacteria</taxon>
        <taxon>Bacillati</taxon>
        <taxon>Bacillota</taxon>
        <taxon>Bacilli</taxon>
        <taxon>Bacillales</taxon>
        <taxon>Bacillaceae</taxon>
        <taxon>Halobacillus</taxon>
    </lineage>
</organism>
<dbReference type="Proteomes" id="UP000460949">
    <property type="component" value="Unassembled WGS sequence"/>
</dbReference>
<name>A0A845DXZ5_9BACI</name>
<evidence type="ECO:0008006" key="5">
    <source>
        <dbReference type="Google" id="ProtNLM"/>
    </source>
</evidence>
<protein>
    <recommendedName>
        <fullName evidence="5">DUF4179 domain-containing protein</fullName>
    </recommendedName>
</protein>
<evidence type="ECO:0000256" key="1">
    <source>
        <dbReference type="SAM" id="MobiDB-lite"/>
    </source>
</evidence>
<dbReference type="EMBL" id="WMET01000006">
    <property type="protein sequence ID" value="MYL21689.1"/>
    <property type="molecule type" value="Genomic_DNA"/>
</dbReference>
<feature type="region of interest" description="Disordered" evidence="1">
    <location>
        <begin position="405"/>
        <end position="427"/>
    </location>
</feature>
<keyword evidence="2" id="KW-0812">Transmembrane</keyword>
<gene>
    <name evidence="3" type="ORF">GLW04_17460</name>
</gene>
<comment type="caution">
    <text evidence="3">The sequence shown here is derived from an EMBL/GenBank/DDBJ whole genome shotgun (WGS) entry which is preliminary data.</text>
</comment>
<evidence type="ECO:0000256" key="2">
    <source>
        <dbReference type="SAM" id="Phobius"/>
    </source>
</evidence>
<dbReference type="AlphaFoldDB" id="A0A845DXZ5"/>
<accession>A0A845DXZ5</accession>
<keyword evidence="2" id="KW-1133">Transmembrane helix</keyword>
<dbReference type="RefSeq" id="WP_160839638.1">
    <property type="nucleotide sequence ID" value="NZ_WMET01000006.1"/>
</dbReference>
<evidence type="ECO:0000313" key="4">
    <source>
        <dbReference type="Proteomes" id="UP000460949"/>
    </source>
</evidence>
<evidence type="ECO:0000313" key="3">
    <source>
        <dbReference type="EMBL" id="MYL21689.1"/>
    </source>
</evidence>